<feature type="chain" id="PRO_5024283570" evidence="2">
    <location>
        <begin position="27"/>
        <end position="69"/>
    </location>
</feature>
<sequence>MAAAQVIISEAFLLFLVITAFAVVSAQESESMAPAPAPGIQSGAGLSVPVSGVIAGFSLVVSLLGFLKH</sequence>
<dbReference type="EMBL" id="VDCV01000006">
    <property type="protein sequence ID" value="KAB5551827.1"/>
    <property type="molecule type" value="Genomic_DNA"/>
</dbReference>
<accession>A0A5N5MA03</accession>
<keyword evidence="1" id="KW-0472">Membrane</keyword>
<evidence type="ECO:0000256" key="2">
    <source>
        <dbReference type="SAM" id="SignalP"/>
    </source>
</evidence>
<dbReference type="PANTHER" id="PTHR33659:SF11">
    <property type="entry name" value="TRANSMEMBRANE PROTEIN"/>
    <property type="match status" value="1"/>
</dbReference>
<organism evidence="3 4">
    <name type="scientific">Salix brachista</name>
    <dbReference type="NCBI Taxonomy" id="2182728"/>
    <lineage>
        <taxon>Eukaryota</taxon>
        <taxon>Viridiplantae</taxon>
        <taxon>Streptophyta</taxon>
        <taxon>Embryophyta</taxon>
        <taxon>Tracheophyta</taxon>
        <taxon>Spermatophyta</taxon>
        <taxon>Magnoliopsida</taxon>
        <taxon>eudicotyledons</taxon>
        <taxon>Gunneridae</taxon>
        <taxon>Pentapetalae</taxon>
        <taxon>rosids</taxon>
        <taxon>fabids</taxon>
        <taxon>Malpighiales</taxon>
        <taxon>Salicaceae</taxon>
        <taxon>Saliceae</taxon>
        <taxon>Salix</taxon>
    </lineage>
</organism>
<name>A0A5N5MA03_9ROSI</name>
<dbReference type="Proteomes" id="UP000326939">
    <property type="component" value="Chromosome 6"/>
</dbReference>
<protein>
    <submittedName>
        <fullName evidence="3">Uncharacterized protein</fullName>
    </submittedName>
</protein>
<reference evidence="4" key="1">
    <citation type="journal article" date="2019" name="Gigascience">
        <title>De novo genome assembly of the endangered Acer yangbiense, a plant species with extremely small populations endemic to Yunnan Province, China.</title>
        <authorList>
            <person name="Yang J."/>
            <person name="Wariss H.M."/>
            <person name="Tao L."/>
            <person name="Zhang R."/>
            <person name="Yun Q."/>
            <person name="Hollingsworth P."/>
            <person name="Dao Z."/>
            <person name="Luo G."/>
            <person name="Guo H."/>
            <person name="Ma Y."/>
            <person name="Sun W."/>
        </authorList>
    </citation>
    <scope>NUCLEOTIDE SEQUENCE [LARGE SCALE GENOMIC DNA]</scope>
    <source>
        <strain evidence="4">cv. br00</strain>
    </source>
</reference>
<proteinExistence type="predicted"/>
<feature type="transmembrane region" description="Helical" evidence="1">
    <location>
        <begin position="50"/>
        <end position="67"/>
    </location>
</feature>
<keyword evidence="1" id="KW-1133">Transmembrane helix</keyword>
<evidence type="ECO:0000256" key="1">
    <source>
        <dbReference type="SAM" id="Phobius"/>
    </source>
</evidence>
<keyword evidence="4" id="KW-1185">Reference proteome</keyword>
<feature type="signal peptide" evidence="2">
    <location>
        <begin position="1"/>
        <end position="26"/>
    </location>
</feature>
<gene>
    <name evidence="3" type="ORF">DKX38_009138</name>
</gene>
<evidence type="ECO:0000313" key="3">
    <source>
        <dbReference type="EMBL" id="KAB5551827.1"/>
    </source>
</evidence>
<keyword evidence="2" id="KW-0732">Signal</keyword>
<comment type="caution">
    <text evidence="3">The sequence shown here is derived from an EMBL/GenBank/DDBJ whole genome shotgun (WGS) entry which is preliminary data.</text>
</comment>
<evidence type="ECO:0000313" key="4">
    <source>
        <dbReference type="Proteomes" id="UP000326939"/>
    </source>
</evidence>
<keyword evidence="1" id="KW-0812">Transmembrane</keyword>
<dbReference type="PANTHER" id="PTHR33659">
    <property type="entry name" value="PROTEIN, PUTATIVE-RELATED-RELATED"/>
    <property type="match status" value="1"/>
</dbReference>
<dbReference type="AlphaFoldDB" id="A0A5N5MA03"/>